<evidence type="ECO:0000313" key="4">
    <source>
        <dbReference type="EMBL" id="BDA79610.1"/>
    </source>
</evidence>
<feature type="compositionally biased region" description="Basic and acidic residues" evidence="2">
    <location>
        <begin position="1853"/>
        <end position="1866"/>
    </location>
</feature>
<name>A0ABM7UL09_9LEPT</name>
<evidence type="ECO:0000256" key="1">
    <source>
        <dbReference type="SAM" id="Coils"/>
    </source>
</evidence>
<dbReference type="SUPFAM" id="SSF51261">
    <property type="entry name" value="Duplicated hybrid motif"/>
    <property type="match status" value="2"/>
</dbReference>
<dbReference type="RefSeq" id="WP_242935192.1">
    <property type="nucleotide sequence ID" value="NZ_AP025028.1"/>
</dbReference>
<dbReference type="NCBIfam" id="TIGR04388">
    <property type="entry name" value="Lepto_longest"/>
    <property type="match status" value="1"/>
</dbReference>
<sequence>MFTTLSKKVKPSLQEETLSVAEDSYSLTTKIQASLSLFAFLFSLLFAGSIASQEVIPQLQMEAYNSNLMNQVYGQSYFLNSLSAWTDQVTYYKGVLRAYWEAAADDAIYNYVDSITTSDAFNSVDAYKDYVFKELDSQKIAALNIWENQANLQLLENRNEFVLKLNTDRVDQSYLSRLGIQGTFNQPQDPNASTQELQRQIASAANNWNTNFNQSYQAGLNDFANSLNTIQNKYDSFLQSMNDSEATFTDNLSAIDSYKTVVKDAIRGMVGQFQGMIDQPCNQATSCLYRDGNNGGLNTAGQTLNDLVARLNTVLNNQNLDSSNVLTTISSEINSFLSNQTNAARLTQIDYSNQVTTTQTSLNPPSTYGLGNVSSLITAVNNGTLSFYDLQSSQTSQWRVDTSGIFSGIVDPFIETMIRSITNGNSANIKGIIESQIGGGRTATVLATNVYTDWNGGSNGDGWAYFRALNTEMNLNRDGAATWNWGAERFIVSPPAYWINWFQMGRIGYQVVYEMYDPNAQALATYWNGNYTSLNGQLAQYQNNITPAIGNWESQVASYNSFYEQWKTSADALKAQAQADYENSMADLESKKSAWLNQMEAERNAGLNQWDQLYSNASSSGGQNAQSVASSIQAVNSSVSSGINIATGTQSILDNYNNKLDTLASTEFTFTDTTKRYEPALADTGIQKQLDPFAQIGNLGADYSIGNITKGELGNKLAFSGGIKQAFNDISDSTIRYGIGASTGGFSNGTFGSLQQAAFNSTGITPKNTDVAGGETSFTTQKFSILGAANEKKIDTSLSVDGKDLTEVFGKTANGVYQYSQLLSLNENNSSAAKAEQEKAVNQMAYQVNWDSKWSAKLDETGSLKLNGTIGNLSNQEVTDILKKLSTYEYKGLKFDQFCIAGTTDYAACQAEEQRMSKLQSDDYKAKFQSDIDKLAAQGYEIQNGMIVKSLSREDKIRLGQTEGLTLTDTEKQTASVCYVDPSKCKDLLKQEFTISYDKTGGVTLSKIISNGSIGGTNNAGQYISGTQTESRYISLSKVAPVVAPKGTDLFAEWGQDVWNDIDTQASQVMNDFYTKSLAQDSKMLTQATSVIRDVESKNEKLFQQKKAVQEETDEMIKELVMAYISGGMAGVTASIKSQIEDKINSGLAEAFIRGTGGSEADIQKVADLISLVRGRMQADKMKKRANTMSISNPIRSLENMVSKSFSTVMEVANNVTFGAAGAVLAVGTGIVTKVAGVVSDTIGSVTRALGPLGNTIGAILSPTTMLAAEATKKAADYIGEQSEKMLGAKNAMSEIKANEESIIKNYASQAIAKSTGLPPEVANNLVNDYVGSQKAKKARRAVNANPLANIGSQVVGAVGGIIKTAAVAFGAKERDIQEMLSDGNKILYSGNLDVTADELRNEAYTNQMFGMKLGALSYTSSTPKDKEGIVEELGQRMVVDQLAAATGWDKDVTNALFRKEYGRIKQKKADKKAQNAAIKSTAITAVTTALTLGAAGALGSAMQGAMNAVGGIVGGGANVGAAIIKGAIQVVDGARNGWEGALAGAANGALGVMGASGAFDIGSSFTSSLGSTASSFLQNSAVGLGVSYDKQNGWGGMIGIGGGTANASISFSQRGDTTISGSMNISGVKGLQVTASTTTNGATSIGVNYNAGKGPREGWNLGANYDINGGGFSGSIGYTNPGTGLGLTSTIDRNGLSTSSQINGVNIATNGPDGFNMDEMNWAEQNINLAQDRTDKLKESGTLRKAGYSQEQIDAMSDTDRAELAEIAETEQTLLGLKDKEGKPYTQERLDKMSAEEMGKLANEQTPQPIDIEAITGTALASLAAGAIAFVGLGGNGSSNGSESTPRVTEVVARRKEDEEGGGDKPEDDSDSTQDYRLTKEEKELYGKLQELAYENKLTPKQEALYKQFEIIRYNANPEIADNGTSGVTADRNAAREASEQIKKLMKEGDVKTPKKKLAVETKKEETTVVKKPKKDKVTGEPNLKDKFLKAIGDGLNTTGRFIEALVAPGLSAQEIPKGSSGLHPETERILSQTDSGKKYLKDKIDATAKIAEIKSTEEYKKLRAQKPELLTKQFDLHREIDKKLSDGYKESDAEIKALRATLAKTESNLKTVTAQLNPKELKAAENKLAKANAGIDAQISEYKTQLNSATAKDGTVVFKKTDYGVTSESLKAKQAIVEKMLVGETNANKLKSVRSIIENNNKLISDIDRILGSVKTDTDVMRYMDNPALIDKILSDVTVPSQARTYFIMLKDAMVRSGIEGKNQSSITDNSDSQMIRENAIKTVITELKADKESMVKWLEIKQNEARAKSNETLNRVIIDNNQSHNPDQLDKTQASIALKAVLNNKELFDNYVAQNVSSRKDIFDQRLDLADRKSKLEADLQASNLTKEQKASIRKEIGQLEVKSKALDKNISTNVIMMKEGESVANYLIRMKDDAVTELNAISDTKERIHKEIIEALSKTPLNAAKLEQLDSMSKSLEAREAKVKFLSERLNNINVAEVSKYLSNAKRELTLPDGVINPAGTGRTITYNSSFGWDGYGRGHDIYEYVTGNPHKGVDIGGRIGDPIRSITDGTIIDSTKGQSIYIPSSQKLLNAGVVYLNAETDTAGFYDSKGNRLSNEKLLEIDSEFKPTDFRKTGVQYKDGNFYRLEFQNNVKVSVNLSAAEVAMLPRELTTGDPKDIAKNFSSNGNSVKMKTIIDGQAYEVTYKHLDKLPSEKYTTAGNLITRNTTFGELGTTGSSTGAHLHLEVQTKNEPIGISKDYYEPMYGEDKKTIVGYLVNADYFLRELSAK</sequence>
<accession>A0ABM7UL09</accession>
<dbReference type="CDD" id="cd12797">
    <property type="entry name" value="M23_peptidase"/>
    <property type="match status" value="1"/>
</dbReference>
<keyword evidence="5" id="KW-1185">Reference proteome</keyword>
<evidence type="ECO:0000256" key="2">
    <source>
        <dbReference type="SAM" id="MobiDB-lite"/>
    </source>
</evidence>
<keyword evidence="3" id="KW-0472">Membrane</keyword>
<dbReference type="Proteomes" id="UP000245263">
    <property type="component" value="Chromosome 1"/>
</dbReference>
<feature type="transmembrane region" description="Helical" evidence="3">
    <location>
        <begin position="33"/>
        <end position="51"/>
    </location>
</feature>
<feature type="coiled-coil region" evidence="1">
    <location>
        <begin position="1092"/>
        <end position="1119"/>
    </location>
</feature>
<gene>
    <name evidence="4" type="ORF">LPTSP3_g25400</name>
</gene>
<dbReference type="InterPro" id="IPR011055">
    <property type="entry name" value="Dup_hybrid_motif"/>
</dbReference>
<organism evidence="4 5">
    <name type="scientific">Leptospira kobayashii</name>
    <dbReference type="NCBI Taxonomy" id="1917830"/>
    <lineage>
        <taxon>Bacteria</taxon>
        <taxon>Pseudomonadati</taxon>
        <taxon>Spirochaetota</taxon>
        <taxon>Spirochaetia</taxon>
        <taxon>Leptospirales</taxon>
        <taxon>Leptospiraceae</taxon>
        <taxon>Leptospira</taxon>
    </lineage>
</organism>
<dbReference type="InterPro" id="IPR030885">
    <property type="entry name" value="Lepto_longest"/>
</dbReference>
<dbReference type="Gene3D" id="2.70.70.10">
    <property type="entry name" value="Glucose Permease (Domain IIA)"/>
    <property type="match status" value="1"/>
</dbReference>
<dbReference type="EMBL" id="AP025028">
    <property type="protein sequence ID" value="BDA79610.1"/>
    <property type="molecule type" value="Genomic_DNA"/>
</dbReference>
<dbReference type="PANTHER" id="PTHR34491">
    <property type="entry name" value="A-TYPE INCLUSION PROTEIN, PUTATIVE-RELATED"/>
    <property type="match status" value="1"/>
</dbReference>
<keyword evidence="1" id="KW-0175">Coiled coil</keyword>
<keyword evidence="3" id="KW-0812">Transmembrane</keyword>
<keyword evidence="3" id="KW-1133">Transmembrane helix</keyword>
<evidence type="ECO:0000256" key="3">
    <source>
        <dbReference type="SAM" id="Phobius"/>
    </source>
</evidence>
<feature type="coiled-coil region" evidence="1">
    <location>
        <begin position="2090"/>
        <end position="2143"/>
    </location>
</feature>
<feature type="region of interest" description="Disordered" evidence="2">
    <location>
        <begin position="1836"/>
        <end position="1876"/>
    </location>
</feature>
<evidence type="ECO:0008006" key="6">
    <source>
        <dbReference type="Google" id="ProtNLM"/>
    </source>
</evidence>
<protein>
    <recommendedName>
        <fullName evidence="6">TIGR04388 family protein</fullName>
    </recommendedName>
</protein>
<proteinExistence type="predicted"/>
<evidence type="ECO:0000313" key="5">
    <source>
        <dbReference type="Proteomes" id="UP000245263"/>
    </source>
</evidence>
<reference evidence="4 5" key="1">
    <citation type="submission" date="2021-08" db="EMBL/GenBank/DDBJ databases">
        <title>Complete genome sequence of Leptospira kobayashii strain E30.</title>
        <authorList>
            <person name="Nakao R."/>
            <person name="Nakamura S."/>
            <person name="Masuzawa T."/>
            <person name="Koizumi N."/>
        </authorList>
    </citation>
    <scope>NUCLEOTIDE SEQUENCE [LARGE SCALE GENOMIC DNA]</scope>
    <source>
        <strain evidence="4 5">E30</strain>
    </source>
</reference>
<dbReference type="PANTHER" id="PTHR34491:SF166">
    <property type="entry name" value="TRANSLIN-ASSOCIATED FACTOR X-INTERACTING PROTEIN 1 N-TERMINAL DOMAIN-CONTAINING PROTEIN"/>
    <property type="match status" value="1"/>
</dbReference>